<dbReference type="InterPro" id="IPR038471">
    <property type="entry name" value="MecA_C_sf"/>
</dbReference>
<dbReference type="AlphaFoldDB" id="A0A9Q8MUL0"/>
<comment type="similarity">
    <text evidence="1">Belongs to the MecA family.</text>
</comment>
<dbReference type="Gene3D" id="3.30.70.1950">
    <property type="match status" value="1"/>
</dbReference>
<evidence type="ECO:0000313" key="3">
    <source>
        <dbReference type="EMBL" id="TPR25756.1"/>
    </source>
</evidence>
<evidence type="ECO:0000313" key="5">
    <source>
        <dbReference type="Proteomes" id="UP000777560"/>
    </source>
</evidence>
<dbReference type="EMBL" id="QUBG01000002">
    <property type="protein sequence ID" value="TPR45243.1"/>
    <property type="molecule type" value="Genomic_DNA"/>
</dbReference>
<dbReference type="RefSeq" id="WP_105964781.1">
    <property type="nucleotide sequence ID" value="NZ_POSO01000003.1"/>
</dbReference>
<sequence>MEMQRINEDTIKVMISNDELSERGVDVLSLLGDEDRIESFLYGILEEIDADKEFKDTSAVTFQVVPNKSGLEMFIKNNHLSENDIDKNNLSSGKISKEKLSEITDKDNKFEDPSLEGISNNIKNKIDEFSKLSLTDESKNNILNYLKTLKNKVDELEGKNENHMVNSSISQLVNAAKGMDKNSKPSNHMVNNIVLKLNSFDDLVSLSKALNNNMPETYLYKYEGSYYLYMSLPEGYNEDDALVFQRDVAVALEYSSKSNISLSNLEDNGKLMISISALQTIKKYFA</sequence>
<protein>
    <recommendedName>
        <fullName evidence="7">Adapter protein MecA 1/2</fullName>
    </recommendedName>
</protein>
<dbReference type="InterPro" id="IPR008681">
    <property type="entry name" value="Neg-reg_MecA"/>
</dbReference>
<proteinExistence type="inferred from homology"/>
<name>A0A9Q8MUL0_9LACO</name>
<accession>A0A9Q8MUL0</accession>
<dbReference type="EMBL" id="QUAV01000002">
    <property type="protein sequence ID" value="TPR25756.1"/>
    <property type="molecule type" value="Genomic_DNA"/>
</dbReference>
<evidence type="ECO:0000256" key="2">
    <source>
        <dbReference type="SAM" id="Coils"/>
    </source>
</evidence>
<dbReference type="Proteomes" id="UP000777560">
    <property type="component" value="Unassembled WGS sequence"/>
</dbReference>
<gene>
    <name evidence="3" type="ORF">DY114_03890</name>
    <name evidence="4" type="ORF">DY130_03350</name>
</gene>
<dbReference type="PANTHER" id="PTHR39161">
    <property type="entry name" value="ADAPTER PROTEIN MECA"/>
    <property type="match status" value="1"/>
</dbReference>
<dbReference type="PANTHER" id="PTHR39161:SF1">
    <property type="entry name" value="ADAPTER PROTEIN MECA 1"/>
    <property type="match status" value="1"/>
</dbReference>
<reference evidence="4 5" key="1">
    <citation type="submission" date="2018-08" db="EMBL/GenBank/DDBJ databases">
        <title>Comparative genomics of wild bee and flower associated Lactobacillus reveals potential adaptation to the bee host.</title>
        <authorList>
            <person name="Vuong H.Q."/>
            <person name="Mcfrederick Q.S."/>
        </authorList>
    </citation>
    <scope>NUCLEOTIDE SEQUENCE</scope>
    <source>
        <strain evidence="3 5">HV_13</strain>
        <strain evidence="4">HV_63</strain>
    </source>
</reference>
<dbReference type="Proteomes" id="UP000784700">
    <property type="component" value="Unassembled WGS sequence"/>
</dbReference>
<evidence type="ECO:0008006" key="7">
    <source>
        <dbReference type="Google" id="ProtNLM"/>
    </source>
</evidence>
<dbReference type="Pfam" id="PF05389">
    <property type="entry name" value="MecA"/>
    <property type="match status" value="1"/>
</dbReference>
<keyword evidence="2" id="KW-0175">Coiled coil</keyword>
<evidence type="ECO:0000313" key="6">
    <source>
        <dbReference type="Proteomes" id="UP000784700"/>
    </source>
</evidence>
<evidence type="ECO:0000313" key="4">
    <source>
        <dbReference type="EMBL" id="TPR45243.1"/>
    </source>
</evidence>
<organism evidence="4 6">
    <name type="scientific">Apilactobacillus micheneri</name>
    <dbReference type="NCBI Taxonomy" id="1899430"/>
    <lineage>
        <taxon>Bacteria</taxon>
        <taxon>Bacillati</taxon>
        <taxon>Bacillota</taxon>
        <taxon>Bacilli</taxon>
        <taxon>Lactobacillales</taxon>
        <taxon>Lactobacillaceae</taxon>
        <taxon>Apilactobacillus</taxon>
    </lineage>
</organism>
<feature type="coiled-coil region" evidence="2">
    <location>
        <begin position="139"/>
        <end position="166"/>
    </location>
</feature>
<keyword evidence="5" id="KW-1185">Reference proteome</keyword>
<comment type="caution">
    <text evidence="4">The sequence shown here is derived from an EMBL/GenBank/DDBJ whole genome shotgun (WGS) entry which is preliminary data.</text>
</comment>
<evidence type="ECO:0000256" key="1">
    <source>
        <dbReference type="ARBA" id="ARBA00005397"/>
    </source>
</evidence>
<dbReference type="PIRSF" id="PIRSF029008">
    <property type="entry name" value="MecA"/>
    <property type="match status" value="1"/>
</dbReference>